<protein>
    <recommendedName>
        <fullName evidence="4">MORN repeat-containing protein</fullName>
    </recommendedName>
</protein>
<sequence length="84" mass="9520">MHEADSKDCDESNHQGEGNTYVSNLTWRDEHGNMAKYAGKVQGSDQKMLPHGYGYLVYDDGEIFTSMWFNGIPLKSLQNATYEP</sequence>
<evidence type="ECO:0000256" key="1">
    <source>
        <dbReference type="SAM" id="MobiDB-lite"/>
    </source>
</evidence>
<dbReference type="AlphaFoldDB" id="A0ABD3MTK5"/>
<evidence type="ECO:0000313" key="3">
    <source>
        <dbReference type="Proteomes" id="UP001530400"/>
    </source>
</evidence>
<comment type="caution">
    <text evidence="2">The sequence shown here is derived from an EMBL/GenBank/DDBJ whole genome shotgun (WGS) entry which is preliminary data.</text>
</comment>
<organism evidence="2 3">
    <name type="scientific">Cyclotella atomus</name>
    <dbReference type="NCBI Taxonomy" id="382360"/>
    <lineage>
        <taxon>Eukaryota</taxon>
        <taxon>Sar</taxon>
        <taxon>Stramenopiles</taxon>
        <taxon>Ochrophyta</taxon>
        <taxon>Bacillariophyta</taxon>
        <taxon>Coscinodiscophyceae</taxon>
        <taxon>Thalassiosirophycidae</taxon>
        <taxon>Stephanodiscales</taxon>
        <taxon>Stephanodiscaceae</taxon>
        <taxon>Cyclotella</taxon>
    </lineage>
</organism>
<evidence type="ECO:0008006" key="4">
    <source>
        <dbReference type="Google" id="ProtNLM"/>
    </source>
</evidence>
<feature type="region of interest" description="Disordered" evidence="1">
    <location>
        <begin position="1"/>
        <end position="23"/>
    </location>
</feature>
<feature type="compositionally biased region" description="Basic and acidic residues" evidence="1">
    <location>
        <begin position="1"/>
        <end position="14"/>
    </location>
</feature>
<proteinExistence type="predicted"/>
<evidence type="ECO:0000313" key="2">
    <source>
        <dbReference type="EMBL" id="KAL3765291.1"/>
    </source>
</evidence>
<accession>A0ABD3MTK5</accession>
<name>A0ABD3MTK5_9STRA</name>
<dbReference type="EMBL" id="JALLPJ020001404">
    <property type="protein sequence ID" value="KAL3765291.1"/>
    <property type="molecule type" value="Genomic_DNA"/>
</dbReference>
<dbReference type="Proteomes" id="UP001530400">
    <property type="component" value="Unassembled WGS sequence"/>
</dbReference>
<keyword evidence="3" id="KW-1185">Reference proteome</keyword>
<reference evidence="2 3" key="1">
    <citation type="submission" date="2024-10" db="EMBL/GenBank/DDBJ databases">
        <title>Updated reference genomes for cyclostephanoid diatoms.</title>
        <authorList>
            <person name="Roberts W.R."/>
            <person name="Alverson A.J."/>
        </authorList>
    </citation>
    <scope>NUCLEOTIDE SEQUENCE [LARGE SCALE GENOMIC DNA]</scope>
    <source>
        <strain evidence="2 3">AJA010-31</strain>
    </source>
</reference>
<gene>
    <name evidence="2" type="ORF">ACHAWO_000956</name>
</gene>